<proteinExistence type="predicted"/>
<reference evidence="1" key="1">
    <citation type="submission" date="2021-05" db="EMBL/GenBank/DDBJ databases">
        <authorList>
            <person name="Pan Q."/>
            <person name="Jouanno E."/>
            <person name="Zahm M."/>
            <person name="Klopp C."/>
            <person name="Cabau C."/>
            <person name="Louis A."/>
            <person name="Berthelot C."/>
            <person name="Parey E."/>
            <person name="Roest Crollius H."/>
            <person name="Montfort J."/>
            <person name="Robinson-Rechavi M."/>
            <person name="Bouchez O."/>
            <person name="Lampietro C."/>
            <person name="Lopez Roques C."/>
            <person name="Donnadieu C."/>
            <person name="Postlethwait J."/>
            <person name="Bobe J."/>
            <person name="Dillon D."/>
            <person name="Chandos A."/>
            <person name="von Hippel F."/>
            <person name="Guiguen Y."/>
        </authorList>
    </citation>
    <scope>NUCLEOTIDE SEQUENCE</scope>
    <source>
        <strain evidence="1">YG-Jan2019</strain>
    </source>
</reference>
<dbReference type="EMBL" id="CM055733">
    <property type="protein sequence ID" value="KAJ8010921.1"/>
    <property type="molecule type" value="Genomic_DNA"/>
</dbReference>
<accession>A0ACC2H4U1</accession>
<comment type="caution">
    <text evidence="1">The sequence shown here is derived from an EMBL/GenBank/DDBJ whole genome shotgun (WGS) entry which is preliminary data.</text>
</comment>
<organism evidence="1 2">
    <name type="scientific">Dallia pectoralis</name>
    <name type="common">Alaska blackfish</name>
    <dbReference type="NCBI Taxonomy" id="75939"/>
    <lineage>
        <taxon>Eukaryota</taxon>
        <taxon>Metazoa</taxon>
        <taxon>Chordata</taxon>
        <taxon>Craniata</taxon>
        <taxon>Vertebrata</taxon>
        <taxon>Euteleostomi</taxon>
        <taxon>Actinopterygii</taxon>
        <taxon>Neopterygii</taxon>
        <taxon>Teleostei</taxon>
        <taxon>Protacanthopterygii</taxon>
        <taxon>Esociformes</taxon>
        <taxon>Umbridae</taxon>
        <taxon>Dallia</taxon>
    </lineage>
</organism>
<evidence type="ECO:0000313" key="2">
    <source>
        <dbReference type="Proteomes" id="UP001157502"/>
    </source>
</evidence>
<gene>
    <name evidence="1" type="ORF">DPEC_G00080170</name>
</gene>
<evidence type="ECO:0000313" key="1">
    <source>
        <dbReference type="EMBL" id="KAJ8010921.1"/>
    </source>
</evidence>
<protein>
    <submittedName>
        <fullName evidence="1">Uncharacterized protein</fullName>
    </submittedName>
</protein>
<dbReference type="Proteomes" id="UP001157502">
    <property type="component" value="Chromosome 6"/>
</dbReference>
<keyword evidence="2" id="KW-1185">Reference proteome</keyword>
<name>A0ACC2H4U1_DALPE</name>
<sequence>MLPGRWLLQASLLLVIHDMASMLILGNSNPGNSTGWDVLLEKYLDEAGPWWRAKQRGKRAITDRDMTLILDLHNKLRGEVHPPASNMEHMVWDTELERTAEHWAETCLWEHGPASLLPQIGQNLGAHWGRPRPPTSHVQAWYDEVKDFSFPYPQECDPYCPYRCSGPVCTHYTQLVWATSSRIGCAINMCYNMNVWGQIWAKAVYLVCNYSPKGNWWGHAPYKHGTPCSACPPSYGGGCKNNLCFKDDRTHYLTPSEETEENNYIEPENRRSAENPRPRAPQPLPKPPAQAPDPPTTPPPVERTGNEMVNTQQMSQQVTCETKLRDQCKGTTCNRYECPAGCLNSAGKVVGTVHYEMQSSICGAGLHSGVIDNDGGWLDVSRQGRKDFFIKSYKNGVQSLGKYQSANSFIVSKVTVTAITCETTVAELCPYQKPVKHCPRLYCPRNCMEENPNLSQVIGTRIYSDKSSICRAAVHAGVVQNNEGGYVDVMPVDKRKQYLSTYQNGISSESLQNPPGGKAFRVFAVI</sequence>